<evidence type="ECO:0000256" key="1">
    <source>
        <dbReference type="SAM" id="MobiDB-lite"/>
    </source>
</evidence>
<dbReference type="OrthoDB" id="45365at2759"/>
<sequence>MGLGFCRFVERSRLYPHPTAASKSSPANQKGNPSMDSSPISSDNFLVGPEDRVQFLAEIFWVEEEIYTSSSLSDNGSTSDSSEQSSRSPAIIDLRNDLEDLLISQRLADIKVAIDTPGSIGQNYDKTSRFVDIKDHLRTVECDCSNCSEAQIQTSQECLAHKAILAGEFIRIYNMNLIDFLKASFDITLLVSAASTPKLMEILSSSERDGRLQDEFTRLVFRGSGLSPDVVPSFLQYVYSRKMDRNSGHAQLVTLLQLSLRLEMREFAKLIEARLRDIISTKNVCSILSTAIDLKTPSLVESCLSFVFR</sequence>
<keyword evidence="3" id="KW-1185">Reference proteome</keyword>
<feature type="compositionally biased region" description="Polar residues" evidence="1">
    <location>
        <begin position="21"/>
        <end position="43"/>
    </location>
</feature>
<feature type="region of interest" description="Disordered" evidence="1">
    <location>
        <begin position="17"/>
        <end position="43"/>
    </location>
</feature>
<evidence type="ECO:0000313" key="3">
    <source>
        <dbReference type="Proteomes" id="UP000278807"/>
    </source>
</evidence>
<dbReference type="Gene3D" id="3.30.710.10">
    <property type="entry name" value="Potassium Channel Kv1.1, Chain A"/>
    <property type="match status" value="1"/>
</dbReference>
<dbReference type="InterPro" id="IPR011333">
    <property type="entry name" value="SKP1/BTB/POZ_sf"/>
</dbReference>
<dbReference type="WBParaSite" id="HNAJ_0001021101-mRNA-1">
    <property type="protein sequence ID" value="HNAJ_0001021101-mRNA-1"/>
    <property type="gene ID" value="HNAJ_0001021101"/>
</dbReference>
<protein>
    <submittedName>
        <fullName evidence="4">BTB domain-containing protein</fullName>
    </submittedName>
</protein>
<name>A0A158QIU1_RODNA</name>
<reference evidence="2 3" key="2">
    <citation type="submission" date="2018-11" db="EMBL/GenBank/DDBJ databases">
        <authorList>
            <consortium name="Pathogen Informatics"/>
        </authorList>
    </citation>
    <scope>NUCLEOTIDE SEQUENCE [LARGE SCALE GENOMIC DNA]</scope>
</reference>
<dbReference type="Proteomes" id="UP000278807">
    <property type="component" value="Unassembled WGS sequence"/>
</dbReference>
<gene>
    <name evidence="2" type="ORF">HNAJ_LOCUS10206</name>
</gene>
<evidence type="ECO:0000313" key="2">
    <source>
        <dbReference type="EMBL" id="VDO07431.1"/>
    </source>
</evidence>
<evidence type="ECO:0000313" key="4">
    <source>
        <dbReference type="WBParaSite" id="HNAJ_0001021101-mRNA-1"/>
    </source>
</evidence>
<organism evidence="4">
    <name type="scientific">Rodentolepis nana</name>
    <name type="common">Dwarf tapeworm</name>
    <name type="synonym">Hymenolepis nana</name>
    <dbReference type="NCBI Taxonomy" id="102285"/>
    <lineage>
        <taxon>Eukaryota</taxon>
        <taxon>Metazoa</taxon>
        <taxon>Spiralia</taxon>
        <taxon>Lophotrochozoa</taxon>
        <taxon>Platyhelminthes</taxon>
        <taxon>Cestoda</taxon>
        <taxon>Eucestoda</taxon>
        <taxon>Cyclophyllidea</taxon>
        <taxon>Hymenolepididae</taxon>
        <taxon>Rodentolepis</taxon>
    </lineage>
</organism>
<dbReference type="EMBL" id="UZAE01012930">
    <property type="protein sequence ID" value="VDO07431.1"/>
    <property type="molecule type" value="Genomic_DNA"/>
</dbReference>
<dbReference type="AlphaFoldDB" id="A0A158QIU1"/>
<reference evidence="4" key="1">
    <citation type="submission" date="2016-04" db="UniProtKB">
        <authorList>
            <consortium name="WormBaseParasite"/>
        </authorList>
    </citation>
    <scope>IDENTIFICATION</scope>
</reference>
<dbReference type="STRING" id="102285.A0A158QIU1"/>
<proteinExistence type="predicted"/>
<accession>A0A158QIU1</accession>